<dbReference type="EMBL" id="CM009294">
    <property type="protein sequence ID" value="PNT35258.1"/>
    <property type="molecule type" value="Genomic_DNA"/>
</dbReference>
<evidence type="ECO:0000313" key="1">
    <source>
        <dbReference type="EMBL" id="PNT35258.1"/>
    </source>
</evidence>
<proteinExistence type="predicted"/>
<protein>
    <submittedName>
        <fullName evidence="1">Uncharacterized protein</fullName>
    </submittedName>
</protein>
<gene>
    <name evidence="1" type="ORF">POPTR_005G066400</name>
</gene>
<name>A0A2K2ACK4_POPTR</name>
<dbReference type="InParanoid" id="A0A2K2ACK4"/>
<reference evidence="1 2" key="1">
    <citation type="journal article" date="2006" name="Science">
        <title>The genome of black cottonwood, Populus trichocarpa (Torr. &amp; Gray).</title>
        <authorList>
            <person name="Tuskan G.A."/>
            <person name="Difazio S."/>
            <person name="Jansson S."/>
            <person name="Bohlmann J."/>
            <person name="Grigoriev I."/>
            <person name="Hellsten U."/>
            <person name="Putnam N."/>
            <person name="Ralph S."/>
            <person name="Rombauts S."/>
            <person name="Salamov A."/>
            <person name="Schein J."/>
            <person name="Sterck L."/>
            <person name="Aerts A."/>
            <person name="Bhalerao R.R."/>
            <person name="Bhalerao R.P."/>
            <person name="Blaudez D."/>
            <person name="Boerjan W."/>
            <person name="Brun A."/>
            <person name="Brunner A."/>
            <person name="Busov V."/>
            <person name="Campbell M."/>
            <person name="Carlson J."/>
            <person name="Chalot M."/>
            <person name="Chapman J."/>
            <person name="Chen G.L."/>
            <person name="Cooper D."/>
            <person name="Coutinho P.M."/>
            <person name="Couturier J."/>
            <person name="Covert S."/>
            <person name="Cronk Q."/>
            <person name="Cunningham R."/>
            <person name="Davis J."/>
            <person name="Degroeve S."/>
            <person name="Dejardin A."/>
            <person name="Depamphilis C."/>
            <person name="Detter J."/>
            <person name="Dirks B."/>
            <person name="Dubchak I."/>
            <person name="Duplessis S."/>
            <person name="Ehlting J."/>
            <person name="Ellis B."/>
            <person name="Gendler K."/>
            <person name="Goodstein D."/>
            <person name="Gribskov M."/>
            <person name="Grimwood J."/>
            <person name="Groover A."/>
            <person name="Gunter L."/>
            <person name="Hamberger B."/>
            <person name="Heinze B."/>
            <person name="Helariutta Y."/>
            <person name="Henrissat B."/>
            <person name="Holligan D."/>
            <person name="Holt R."/>
            <person name="Huang W."/>
            <person name="Islam-Faridi N."/>
            <person name="Jones S."/>
            <person name="Jones-Rhoades M."/>
            <person name="Jorgensen R."/>
            <person name="Joshi C."/>
            <person name="Kangasjarvi J."/>
            <person name="Karlsson J."/>
            <person name="Kelleher C."/>
            <person name="Kirkpatrick R."/>
            <person name="Kirst M."/>
            <person name="Kohler A."/>
            <person name="Kalluri U."/>
            <person name="Larimer F."/>
            <person name="Leebens-Mack J."/>
            <person name="Leple J.C."/>
            <person name="Locascio P."/>
            <person name="Lou Y."/>
            <person name="Lucas S."/>
            <person name="Martin F."/>
            <person name="Montanini B."/>
            <person name="Napoli C."/>
            <person name="Nelson D.R."/>
            <person name="Nelson C."/>
            <person name="Nieminen K."/>
            <person name="Nilsson O."/>
            <person name="Pereda V."/>
            <person name="Peter G."/>
            <person name="Philippe R."/>
            <person name="Pilate G."/>
            <person name="Poliakov A."/>
            <person name="Razumovskaya J."/>
            <person name="Richardson P."/>
            <person name="Rinaldi C."/>
            <person name="Ritland K."/>
            <person name="Rouze P."/>
            <person name="Ryaboy D."/>
            <person name="Schmutz J."/>
            <person name="Schrader J."/>
            <person name="Segerman B."/>
            <person name="Shin H."/>
            <person name="Siddiqui A."/>
            <person name="Sterky F."/>
            <person name="Terry A."/>
            <person name="Tsai C.J."/>
            <person name="Uberbacher E."/>
            <person name="Unneberg P."/>
            <person name="Vahala J."/>
            <person name="Wall K."/>
            <person name="Wessler S."/>
            <person name="Yang G."/>
            <person name="Yin T."/>
            <person name="Douglas C."/>
            <person name="Marra M."/>
            <person name="Sandberg G."/>
            <person name="Van de Peer Y."/>
            <person name="Rokhsar D."/>
        </authorList>
    </citation>
    <scope>NUCLEOTIDE SEQUENCE [LARGE SCALE GENOMIC DNA]</scope>
    <source>
        <strain evidence="2">cv. Nisqually</strain>
    </source>
</reference>
<sequence>MMNILLESYFHAQLMGVTHKSELRYKTSLCNSQWKQDNCHWILTTSAKGRSELSQVLPPNKFIKIATASF</sequence>
<dbReference type="Proteomes" id="UP000006729">
    <property type="component" value="Chromosome 5"/>
</dbReference>
<organism evidence="1 2">
    <name type="scientific">Populus trichocarpa</name>
    <name type="common">Western balsam poplar</name>
    <name type="synonym">Populus balsamifera subsp. trichocarpa</name>
    <dbReference type="NCBI Taxonomy" id="3694"/>
    <lineage>
        <taxon>Eukaryota</taxon>
        <taxon>Viridiplantae</taxon>
        <taxon>Streptophyta</taxon>
        <taxon>Embryophyta</taxon>
        <taxon>Tracheophyta</taxon>
        <taxon>Spermatophyta</taxon>
        <taxon>Magnoliopsida</taxon>
        <taxon>eudicotyledons</taxon>
        <taxon>Gunneridae</taxon>
        <taxon>Pentapetalae</taxon>
        <taxon>rosids</taxon>
        <taxon>fabids</taxon>
        <taxon>Malpighiales</taxon>
        <taxon>Salicaceae</taxon>
        <taxon>Saliceae</taxon>
        <taxon>Populus</taxon>
    </lineage>
</organism>
<evidence type="ECO:0000313" key="2">
    <source>
        <dbReference type="Proteomes" id="UP000006729"/>
    </source>
</evidence>
<dbReference type="AlphaFoldDB" id="A0A2K2ACK4"/>
<accession>A0A2K2ACK4</accession>
<keyword evidence="2" id="KW-1185">Reference proteome</keyword>